<dbReference type="RefSeq" id="WP_054345755.1">
    <property type="nucleotide sequence ID" value="NZ_CABHNX010000059.1"/>
</dbReference>
<reference evidence="1" key="1">
    <citation type="submission" date="2023-01" db="EMBL/GenBank/DDBJ databases">
        <title>Human gut microbiome strain richness.</title>
        <authorList>
            <person name="Chen-Liaw A."/>
        </authorList>
    </citation>
    <scope>NUCLEOTIDE SEQUENCE</scope>
    <source>
        <strain evidence="1">B1_m1001713B170214d0_201011</strain>
    </source>
</reference>
<gene>
    <name evidence="1" type="ORF">PM006_09595</name>
</gene>
<comment type="caution">
    <text evidence="1">The sequence shown here is derived from an EMBL/GenBank/DDBJ whole genome shotgun (WGS) entry which is preliminary data.</text>
</comment>
<evidence type="ECO:0000313" key="2">
    <source>
        <dbReference type="Proteomes" id="UP001300871"/>
    </source>
</evidence>
<dbReference type="AlphaFoldDB" id="A0AAW6ASL4"/>
<proteinExistence type="predicted"/>
<organism evidence="1 2">
    <name type="scientific">Clostridium symbiosum</name>
    <name type="common">Bacteroides symbiosus</name>
    <dbReference type="NCBI Taxonomy" id="1512"/>
    <lineage>
        <taxon>Bacteria</taxon>
        <taxon>Bacillati</taxon>
        <taxon>Bacillota</taxon>
        <taxon>Clostridia</taxon>
        <taxon>Lachnospirales</taxon>
        <taxon>Lachnospiraceae</taxon>
        <taxon>Otoolea</taxon>
    </lineage>
</organism>
<protein>
    <submittedName>
        <fullName evidence="1">Uncharacterized protein</fullName>
    </submittedName>
</protein>
<accession>A0AAW6ASL4</accession>
<sequence length="75" mass="7999">MKAEYYSRIGQALDKLKLQGDYAVATIGGIYGLEVSVRDGGIDGESILNVTISADVSEEIVKRLVELLEARAGLG</sequence>
<dbReference type="Proteomes" id="UP001300871">
    <property type="component" value="Unassembled WGS sequence"/>
</dbReference>
<name>A0AAW6ASL4_CLOSY</name>
<dbReference type="EMBL" id="JAQLGM010000020">
    <property type="protein sequence ID" value="MDB2000453.1"/>
    <property type="molecule type" value="Genomic_DNA"/>
</dbReference>
<evidence type="ECO:0000313" key="1">
    <source>
        <dbReference type="EMBL" id="MDB2000453.1"/>
    </source>
</evidence>